<name>A0ABT4VVY4_9HYPH</name>
<dbReference type="EMBL" id="JAPJZH010000039">
    <property type="protein sequence ID" value="MDA4848871.1"/>
    <property type="molecule type" value="Genomic_DNA"/>
</dbReference>
<keyword evidence="2" id="KW-1185">Reference proteome</keyword>
<reference evidence="1" key="1">
    <citation type="submission" date="2022-11" db="EMBL/GenBank/DDBJ databases">
        <title>Hoeflea poritis sp. nov., isolated from scleractinian coral Porites lutea.</title>
        <authorList>
            <person name="Zhang G."/>
            <person name="Wei Q."/>
            <person name="Cai L."/>
        </authorList>
    </citation>
    <scope>NUCLEOTIDE SEQUENCE</scope>
    <source>
        <strain evidence="1">E7-10</strain>
    </source>
</reference>
<gene>
    <name evidence="1" type="ORF">OOZ53_26230</name>
</gene>
<organism evidence="1 2">
    <name type="scientific">Hoeflea poritis</name>
    <dbReference type="NCBI Taxonomy" id="2993659"/>
    <lineage>
        <taxon>Bacteria</taxon>
        <taxon>Pseudomonadati</taxon>
        <taxon>Pseudomonadota</taxon>
        <taxon>Alphaproteobacteria</taxon>
        <taxon>Hyphomicrobiales</taxon>
        <taxon>Rhizobiaceae</taxon>
        <taxon>Hoeflea</taxon>
    </lineage>
</organism>
<accession>A0ABT4VVY4</accession>
<sequence length="98" mass="10771">MRSWFLPDAQKVVRLFGQAIRFDLFALTAAPIIFDDLACAVAPHWRRRPVGLAKPLASGSFPLIRCAREKISVRSTASATARRARRVFPPVLPALSAG</sequence>
<dbReference type="RefSeq" id="WP_271092755.1">
    <property type="nucleotide sequence ID" value="NZ_JAPJZH010000039.1"/>
</dbReference>
<evidence type="ECO:0000313" key="1">
    <source>
        <dbReference type="EMBL" id="MDA4848871.1"/>
    </source>
</evidence>
<evidence type="ECO:0000313" key="2">
    <source>
        <dbReference type="Proteomes" id="UP001148313"/>
    </source>
</evidence>
<dbReference type="Proteomes" id="UP001148313">
    <property type="component" value="Unassembled WGS sequence"/>
</dbReference>
<comment type="caution">
    <text evidence="1">The sequence shown here is derived from an EMBL/GenBank/DDBJ whole genome shotgun (WGS) entry which is preliminary data.</text>
</comment>
<proteinExistence type="predicted"/>
<protein>
    <submittedName>
        <fullName evidence="1">Uncharacterized protein</fullName>
    </submittedName>
</protein>